<dbReference type="Pfam" id="PF13407">
    <property type="entry name" value="Peripla_BP_4"/>
    <property type="match status" value="1"/>
</dbReference>
<dbReference type="InterPro" id="IPR028082">
    <property type="entry name" value="Peripla_BP_I"/>
</dbReference>
<evidence type="ECO:0000313" key="2">
    <source>
        <dbReference type="EMBL" id="CAB4889793.1"/>
    </source>
</evidence>
<gene>
    <name evidence="2" type="ORF">UFOPK3516_00269</name>
</gene>
<accession>A0A6J7FDQ9</accession>
<name>A0A6J7FDQ9_9ZZZZ</name>
<dbReference type="InterPro" id="IPR025997">
    <property type="entry name" value="SBP_2_dom"/>
</dbReference>
<proteinExistence type="predicted"/>
<sequence length="416" mass="42159">MRANGLTRHAQVTPRASTRVVLMSKDFRLIALVATLSLSAIVLSACSGGGSSPASSNSAPAGPQKALESAYAGVVSDQSPLAVDFAKDEQNVAIISCSLAIPSCAASATAVSDAVTRAGWWPMVIDGGGGAGMGLAIRTAIAQAATVIVAIDTNCKGLEGAYDEVALAQIPVVALGGDDDCTPPRWAAVSRWTADHPVGLRQTMVGTLQADYAYGKVAGKVKALVLTVPGDPTTTTIAAGFAARLKALGAGEVVQTLELSAAEIADNTFVTKVVEAATTSGVNAIIVPEDDWLTTGGLATAIARDAKTAKLLVIGHGGTAAALDIIRSGRAGLTATVGQAFEWLGFGAVDAIVRLLAGAPAVAIGDAMQVVDIDHNMPESGRYTGGVDAEKKYTALWLHPTPTPTPTRAPTPVTTG</sequence>
<evidence type="ECO:0000259" key="1">
    <source>
        <dbReference type="Pfam" id="PF13407"/>
    </source>
</evidence>
<feature type="domain" description="Periplasmic binding protein" evidence="1">
    <location>
        <begin position="136"/>
        <end position="359"/>
    </location>
</feature>
<dbReference type="Gene3D" id="3.40.50.2300">
    <property type="match status" value="2"/>
</dbReference>
<reference evidence="2" key="1">
    <citation type="submission" date="2020-05" db="EMBL/GenBank/DDBJ databases">
        <authorList>
            <person name="Chiriac C."/>
            <person name="Salcher M."/>
            <person name="Ghai R."/>
            <person name="Kavagutti S V."/>
        </authorList>
    </citation>
    <scope>NUCLEOTIDE SEQUENCE</scope>
</reference>
<organism evidence="2">
    <name type="scientific">freshwater metagenome</name>
    <dbReference type="NCBI Taxonomy" id="449393"/>
    <lineage>
        <taxon>unclassified sequences</taxon>
        <taxon>metagenomes</taxon>
        <taxon>ecological metagenomes</taxon>
    </lineage>
</organism>
<dbReference type="SUPFAM" id="SSF53822">
    <property type="entry name" value="Periplasmic binding protein-like I"/>
    <property type="match status" value="1"/>
</dbReference>
<protein>
    <submittedName>
        <fullName evidence="2">Unannotated protein</fullName>
    </submittedName>
</protein>
<dbReference type="EMBL" id="CAFBMB010000010">
    <property type="protein sequence ID" value="CAB4889793.1"/>
    <property type="molecule type" value="Genomic_DNA"/>
</dbReference>
<dbReference type="AlphaFoldDB" id="A0A6J7FDQ9"/>